<dbReference type="GO" id="GO:0051306">
    <property type="term" value="P:mitotic sister chromatid separation"/>
    <property type="evidence" value="ECO:0007669"/>
    <property type="project" value="TreeGrafter"/>
</dbReference>
<dbReference type="InterPro" id="IPR031739">
    <property type="entry name" value="Ncaph2"/>
</dbReference>
<reference evidence="11" key="1">
    <citation type="submission" date="2022-08" db="EMBL/GenBank/DDBJ databases">
        <authorList>
            <person name="Gutierrez-Valencia J."/>
        </authorList>
    </citation>
    <scope>NUCLEOTIDE SEQUENCE</scope>
</reference>
<protein>
    <recommendedName>
        <fullName evidence="3">Condensin-2 complex subunit H2</fullName>
    </recommendedName>
    <alternativeName>
        <fullName evidence="6">Non-SMC condensin II complex subunit H2</fullName>
    </alternativeName>
</protein>
<feature type="compositionally biased region" description="Basic residues" evidence="7">
    <location>
        <begin position="222"/>
        <end position="235"/>
    </location>
</feature>
<dbReference type="AlphaFoldDB" id="A0AAV0S2L6"/>
<keyword evidence="4" id="KW-0226">DNA condensation</keyword>
<feature type="region of interest" description="Disordered" evidence="7">
    <location>
        <begin position="391"/>
        <end position="446"/>
    </location>
</feature>
<dbReference type="Pfam" id="PF16869">
    <property type="entry name" value="CNDH2_M"/>
    <property type="match status" value="1"/>
</dbReference>
<evidence type="ECO:0000256" key="6">
    <source>
        <dbReference type="ARBA" id="ARBA00030479"/>
    </source>
</evidence>
<feature type="region of interest" description="Disordered" evidence="7">
    <location>
        <begin position="211"/>
        <end position="315"/>
    </location>
</feature>
<accession>A0AAV0S2L6</accession>
<dbReference type="PANTHER" id="PTHR14324">
    <property type="entry name" value="CONDENSIN-2 COMPLEX SUBUNIT H2"/>
    <property type="match status" value="1"/>
</dbReference>
<comment type="similarity">
    <text evidence="2">Belongs to the CND2 H2 (condensin-2 subunit 2) family.</text>
</comment>
<evidence type="ECO:0000259" key="8">
    <source>
        <dbReference type="Pfam" id="PF06278"/>
    </source>
</evidence>
<gene>
    <name evidence="11" type="ORF">LITE_LOCUS50992</name>
</gene>
<proteinExistence type="inferred from homology"/>
<dbReference type="GO" id="GO:0010032">
    <property type="term" value="P:meiotic chromosome condensation"/>
    <property type="evidence" value="ECO:0007669"/>
    <property type="project" value="TreeGrafter"/>
</dbReference>
<dbReference type="Pfam" id="PF16858">
    <property type="entry name" value="CNDH2_C"/>
    <property type="match status" value="1"/>
</dbReference>
<evidence type="ECO:0000256" key="7">
    <source>
        <dbReference type="SAM" id="MobiDB-lite"/>
    </source>
</evidence>
<keyword evidence="12" id="KW-1185">Reference proteome</keyword>
<name>A0AAV0S2L6_9ROSI</name>
<dbReference type="PANTHER" id="PTHR14324:SF3">
    <property type="entry name" value="CONDENSIN-2 COMPLEX SUBUNIT H2"/>
    <property type="match status" value="1"/>
</dbReference>
<organism evidence="11 12">
    <name type="scientific">Linum tenue</name>
    <dbReference type="NCBI Taxonomy" id="586396"/>
    <lineage>
        <taxon>Eukaryota</taxon>
        <taxon>Viridiplantae</taxon>
        <taxon>Streptophyta</taxon>
        <taxon>Embryophyta</taxon>
        <taxon>Tracheophyta</taxon>
        <taxon>Spermatophyta</taxon>
        <taxon>Magnoliopsida</taxon>
        <taxon>eudicotyledons</taxon>
        <taxon>Gunneridae</taxon>
        <taxon>Pentapetalae</taxon>
        <taxon>rosids</taxon>
        <taxon>fabids</taxon>
        <taxon>Malpighiales</taxon>
        <taxon>Linaceae</taxon>
        <taxon>Linum</taxon>
    </lineage>
</organism>
<dbReference type="Proteomes" id="UP001154282">
    <property type="component" value="Unassembled WGS sequence"/>
</dbReference>
<dbReference type="InterPro" id="IPR009378">
    <property type="entry name" value="H2_N"/>
</dbReference>
<dbReference type="InterPro" id="IPR031719">
    <property type="entry name" value="H2_M"/>
</dbReference>
<sequence>MSNHNDGSGERIHTVQAERDLEANWEVDLAKKLEDYLLKICSGEIRGTEEDAAHISINFAEAALLLQGSVQVYSRKVEYLYNLVLHALDFLSEKRQQGQSDDASSEQPEKTASRSANDDEDDGFWGSDDIPVEPRSCLEASTSKDASFYHFTKPPANLVVLEADCLYTGGDGGELESYLLATSDLYQDFILLDPCDAPSVNDFLDDINIGHGPTYKPSSVRKTGHSSAKRSRRSSLGKNHDAAFNRSPIPDCGLQDNNSDVGPGPSKEGNFGAGDQGFDMDDMYSPPGNLDGDSDLDDEETDPWKPLNPHEPGDLKVKPFKRVALRKNMRNSTNTLRQASIAKLFPLAKLHSPISTEFKEMWEVRQKTHDQLGNSQSQSNPLYEKLRESLAGGGKKTGNFSDNRESDNWDNDDDNGDPGFDQPYGEMPEATFMDDNLPHQHNKNFDGATGFDNGDCFEQGEPSSQASLEDLCRSHLDALLANIAESEKQTELAARVSSWKQKIEHNLEVQDSRPPFDIHVYGKRILDKLSLESETETIKSFADIVTGQEGHDVARSFSAMLQLVNDGDIDLEKNAAANGKSFCYTAVNPFHVKLLKRDGRQAQKHFKFSKKRVKSPLMKARNKEGEKKLSNDRSPTPKSQLENGSPPLTNSKFTSKLQMNSSRRCTPEGKRRRRSRFVEPIDLPFPV</sequence>
<feature type="compositionally biased region" description="Acidic residues" evidence="7">
    <location>
        <begin position="292"/>
        <end position="301"/>
    </location>
</feature>
<dbReference type="EMBL" id="CAMGYJ010000011">
    <property type="protein sequence ID" value="CAI0626755.1"/>
    <property type="molecule type" value="Genomic_DNA"/>
</dbReference>
<feature type="compositionally biased region" description="Basic residues" evidence="7">
    <location>
        <begin position="605"/>
        <end position="614"/>
    </location>
</feature>
<feature type="compositionally biased region" description="Basic and acidic residues" evidence="7">
    <location>
        <begin position="621"/>
        <end position="631"/>
    </location>
</feature>
<dbReference type="Pfam" id="PF06278">
    <property type="entry name" value="CNDH2_N"/>
    <property type="match status" value="1"/>
</dbReference>
<feature type="compositionally biased region" description="Polar residues" evidence="7">
    <location>
        <begin position="97"/>
        <end position="106"/>
    </location>
</feature>
<dbReference type="InterPro" id="IPR031737">
    <property type="entry name" value="CNDH2_C"/>
</dbReference>
<keyword evidence="5" id="KW-0539">Nucleus</keyword>
<evidence type="ECO:0000256" key="2">
    <source>
        <dbReference type="ARBA" id="ARBA00007844"/>
    </source>
</evidence>
<comment type="caution">
    <text evidence="11">The sequence shown here is derived from an EMBL/GenBank/DDBJ whole genome shotgun (WGS) entry which is preliminary data.</text>
</comment>
<feature type="domain" description="Condensin-2 complex subunit H2 C-terminal" evidence="9">
    <location>
        <begin position="467"/>
        <end position="599"/>
    </location>
</feature>
<comment type="subcellular location">
    <subcellularLocation>
        <location evidence="1">Nucleus</location>
    </subcellularLocation>
</comment>
<evidence type="ECO:0000256" key="1">
    <source>
        <dbReference type="ARBA" id="ARBA00004123"/>
    </source>
</evidence>
<feature type="compositionally biased region" description="Polar residues" evidence="7">
    <location>
        <begin position="632"/>
        <end position="664"/>
    </location>
</feature>
<dbReference type="GO" id="GO:0000796">
    <property type="term" value="C:condensin complex"/>
    <property type="evidence" value="ECO:0007669"/>
    <property type="project" value="TreeGrafter"/>
</dbReference>
<feature type="domain" description="Condensin II complex subunit H2 N-terminal" evidence="8">
    <location>
        <begin position="12"/>
        <end position="131"/>
    </location>
</feature>
<feature type="region of interest" description="Disordered" evidence="7">
    <location>
        <begin position="96"/>
        <end position="131"/>
    </location>
</feature>
<dbReference type="GO" id="GO:0005634">
    <property type="term" value="C:nucleus"/>
    <property type="evidence" value="ECO:0007669"/>
    <property type="project" value="UniProtKB-SubCell"/>
</dbReference>
<evidence type="ECO:0000259" key="10">
    <source>
        <dbReference type="Pfam" id="PF16869"/>
    </source>
</evidence>
<dbReference type="GO" id="GO:0003682">
    <property type="term" value="F:chromatin binding"/>
    <property type="evidence" value="ECO:0007669"/>
    <property type="project" value="TreeGrafter"/>
</dbReference>
<evidence type="ECO:0000256" key="5">
    <source>
        <dbReference type="ARBA" id="ARBA00023242"/>
    </source>
</evidence>
<feature type="region of interest" description="Disordered" evidence="7">
    <location>
        <begin position="605"/>
        <end position="687"/>
    </location>
</feature>
<evidence type="ECO:0000256" key="4">
    <source>
        <dbReference type="ARBA" id="ARBA00023067"/>
    </source>
</evidence>
<evidence type="ECO:0000256" key="3">
    <source>
        <dbReference type="ARBA" id="ARBA00016903"/>
    </source>
</evidence>
<evidence type="ECO:0000313" key="12">
    <source>
        <dbReference type="Proteomes" id="UP001154282"/>
    </source>
</evidence>
<evidence type="ECO:0000259" key="9">
    <source>
        <dbReference type="Pfam" id="PF16858"/>
    </source>
</evidence>
<evidence type="ECO:0000313" key="11">
    <source>
        <dbReference type="EMBL" id="CAI0626755.1"/>
    </source>
</evidence>
<feature type="domain" description="Condensin II complex subunit H2 middle" evidence="10">
    <location>
        <begin position="153"/>
        <end position="295"/>
    </location>
</feature>